<dbReference type="InterPro" id="IPR051608">
    <property type="entry name" value="RQC_Subunit_NEMF"/>
</dbReference>
<evidence type="ECO:0000259" key="2">
    <source>
        <dbReference type="Pfam" id="PF11923"/>
    </source>
</evidence>
<dbReference type="GO" id="GO:1990116">
    <property type="term" value="P:ribosome-associated ubiquitin-dependent protein catabolic process"/>
    <property type="evidence" value="ECO:0007669"/>
    <property type="project" value="TreeGrafter"/>
</dbReference>
<dbReference type="GO" id="GO:0000049">
    <property type="term" value="F:tRNA binding"/>
    <property type="evidence" value="ECO:0007669"/>
    <property type="project" value="TreeGrafter"/>
</dbReference>
<dbReference type="EMBL" id="HBER01029110">
    <property type="protein sequence ID" value="CAD8539342.1"/>
    <property type="molecule type" value="Transcribed_RNA"/>
</dbReference>
<reference evidence="3" key="1">
    <citation type="submission" date="2021-01" db="EMBL/GenBank/DDBJ databases">
        <authorList>
            <person name="Corre E."/>
            <person name="Pelletier E."/>
            <person name="Niang G."/>
            <person name="Scheremetjew M."/>
            <person name="Finn R."/>
            <person name="Kale V."/>
            <person name="Holt S."/>
            <person name="Cochrane G."/>
            <person name="Meng A."/>
            <person name="Brown T."/>
            <person name="Cohen L."/>
        </authorList>
    </citation>
    <scope>NUCLEOTIDE SEQUENCE</scope>
    <source>
        <strain evidence="3">RCC1130</strain>
    </source>
</reference>
<dbReference type="GO" id="GO:0043023">
    <property type="term" value="F:ribosomal large subunit binding"/>
    <property type="evidence" value="ECO:0007669"/>
    <property type="project" value="TreeGrafter"/>
</dbReference>
<dbReference type="AlphaFoldDB" id="A0A7S0J324"/>
<feature type="domain" description="NFACT protein C-terminal" evidence="2">
    <location>
        <begin position="518"/>
        <end position="608"/>
    </location>
</feature>
<dbReference type="InterPro" id="IPR021846">
    <property type="entry name" value="NFACT-C"/>
</dbReference>
<feature type="compositionally biased region" description="Gly residues" evidence="1">
    <location>
        <begin position="126"/>
        <end position="152"/>
    </location>
</feature>
<dbReference type="GO" id="GO:1990112">
    <property type="term" value="C:RQC complex"/>
    <property type="evidence" value="ECO:0007669"/>
    <property type="project" value="TreeGrafter"/>
</dbReference>
<feature type="compositionally biased region" description="Acidic residues" evidence="1">
    <location>
        <begin position="479"/>
        <end position="493"/>
    </location>
</feature>
<feature type="region of interest" description="Disordered" evidence="1">
    <location>
        <begin position="435"/>
        <end position="501"/>
    </location>
</feature>
<feature type="compositionally biased region" description="Low complexity" evidence="1">
    <location>
        <begin position="353"/>
        <end position="367"/>
    </location>
</feature>
<evidence type="ECO:0000313" key="3">
    <source>
        <dbReference type="EMBL" id="CAD8539342.1"/>
    </source>
</evidence>
<feature type="compositionally biased region" description="Basic and acidic residues" evidence="1">
    <location>
        <begin position="435"/>
        <end position="456"/>
    </location>
</feature>
<evidence type="ECO:0000256" key="1">
    <source>
        <dbReference type="SAM" id="MobiDB-lite"/>
    </source>
</evidence>
<name>A0A7S0J324_9EUKA</name>
<dbReference type="Pfam" id="PF11923">
    <property type="entry name" value="NFACT-C"/>
    <property type="match status" value="1"/>
</dbReference>
<organism evidence="3">
    <name type="scientific">Calcidiscus leptoporus</name>
    <dbReference type="NCBI Taxonomy" id="127549"/>
    <lineage>
        <taxon>Eukaryota</taxon>
        <taxon>Haptista</taxon>
        <taxon>Haptophyta</taxon>
        <taxon>Prymnesiophyceae</taxon>
        <taxon>Coccolithales</taxon>
        <taxon>Calcidiscaceae</taxon>
        <taxon>Calcidiscus</taxon>
    </lineage>
</organism>
<sequence length="634" mass="67098">MLVQARVGMVSIHMRQLSRAWHPSLSSHLSVRIAGFASFTCAGLVQGSSRSCVGMLFKVRPSCVSRHLRERRVRTELPTGGIADGKQLDETGGEAEVAVVETSEAGGSEGVDDGRGEGAGQANDESGGGVHVGCGEGNDTGGGEAVGEGGHGIGDEEHEEGSDAERGAVEGDESGDEVGGEGEGSGGGEGEPAEGAAEALPALIMGEHAVDVVDDDDDDDDDGDDDDIGPIMQFSADGGVRVVLPPQPATLPRQEELQPELVDTEGVDAAEVAVGASDQREACAATPQQSKPRISAKQRRQAKKGNAAPFLAAGDDEAARAESSERLQNERDARRGGSVQLAKSVEAVEQPAALAASGQQARAAASVRGKKGKLKKLKDKYADQDDEERELVLSLLGSAGKSKQQIAQEAFVREQAAKKEKEALRDARYKQRLEQAQEALQRKRMEEAHKAQKKQEQQQQRRQQQQCKQQNSEAHAEADAEDGAGEDEDEEAAETLLDAVLEEMLQEPEIQALDAAEQARLSAHDSLTGCPADDDELLFAVPICAPYAVLASYKHRVKLTPGTQKKGKAARQAIGVFSASATPREKELCQAIKDDELVRPMLGNVKVVASGLAQAARAAKTERKATAIAKKRED</sequence>
<proteinExistence type="predicted"/>
<feature type="compositionally biased region" description="Acidic residues" evidence="1">
    <location>
        <begin position="212"/>
        <end position="228"/>
    </location>
</feature>
<feature type="compositionally biased region" description="Acidic residues" evidence="1">
    <location>
        <begin position="170"/>
        <end position="180"/>
    </location>
</feature>
<dbReference type="PANTHER" id="PTHR15239">
    <property type="entry name" value="NUCLEAR EXPORT MEDIATOR FACTOR NEMF"/>
    <property type="match status" value="1"/>
</dbReference>
<feature type="compositionally biased region" description="Low complexity" evidence="1">
    <location>
        <begin position="193"/>
        <end position="203"/>
    </location>
</feature>
<feature type="compositionally biased region" description="Basic and acidic residues" evidence="1">
    <location>
        <begin position="317"/>
        <end position="335"/>
    </location>
</feature>
<feature type="compositionally biased region" description="Basic residues" evidence="1">
    <location>
        <begin position="368"/>
        <end position="378"/>
    </location>
</feature>
<dbReference type="GO" id="GO:0072344">
    <property type="term" value="P:rescue of stalled ribosome"/>
    <property type="evidence" value="ECO:0007669"/>
    <property type="project" value="TreeGrafter"/>
</dbReference>
<feature type="compositionally biased region" description="Basic residues" evidence="1">
    <location>
        <begin position="294"/>
        <end position="303"/>
    </location>
</feature>
<feature type="compositionally biased region" description="Gly residues" evidence="1">
    <location>
        <begin position="181"/>
        <end position="190"/>
    </location>
</feature>
<accession>A0A7S0J324</accession>
<dbReference type="PANTHER" id="PTHR15239:SF6">
    <property type="entry name" value="RIBOSOME QUALITY CONTROL COMPLEX SUBUNIT NEMF"/>
    <property type="match status" value="1"/>
</dbReference>
<protein>
    <recommendedName>
        <fullName evidence="2">NFACT protein C-terminal domain-containing protein</fullName>
    </recommendedName>
</protein>
<gene>
    <name evidence="3" type="ORF">CLEP1334_LOCUS14625</name>
</gene>
<feature type="compositionally biased region" description="Low complexity" evidence="1">
    <location>
        <begin position="457"/>
        <end position="470"/>
    </location>
</feature>
<feature type="region of interest" description="Disordered" evidence="1">
    <location>
        <begin position="275"/>
        <end position="340"/>
    </location>
</feature>
<feature type="region of interest" description="Disordered" evidence="1">
    <location>
        <begin position="353"/>
        <end position="388"/>
    </location>
</feature>
<feature type="region of interest" description="Disordered" evidence="1">
    <location>
        <begin position="102"/>
        <end position="233"/>
    </location>
</feature>